<keyword evidence="2" id="KW-1185">Reference proteome</keyword>
<dbReference type="EMBL" id="JAODUP010000802">
    <property type="protein sequence ID" value="KAK2143900.1"/>
    <property type="molecule type" value="Genomic_DNA"/>
</dbReference>
<comment type="caution">
    <text evidence="1">The sequence shown here is derived from an EMBL/GenBank/DDBJ whole genome shotgun (WGS) entry which is preliminary data.</text>
</comment>
<dbReference type="Proteomes" id="UP001208570">
    <property type="component" value="Unassembled WGS sequence"/>
</dbReference>
<reference evidence="1" key="1">
    <citation type="journal article" date="2023" name="Mol. Biol. Evol.">
        <title>Third-Generation Sequencing Reveals the Adaptive Role of the Epigenome in Three Deep-Sea Polychaetes.</title>
        <authorList>
            <person name="Perez M."/>
            <person name="Aroh O."/>
            <person name="Sun Y."/>
            <person name="Lan Y."/>
            <person name="Juniper S.K."/>
            <person name="Young C.R."/>
            <person name="Angers B."/>
            <person name="Qian P.Y."/>
        </authorList>
    </citation>
    <scope>NUCLEOTIDE SEQUENCE</scope>
    <source>
        <strain evidence="1">P08H-3</strain>
    </source>
</reference>
<organism evidence="1 2">
    <name type="scientific">Paralvinella palmiformis</name>
    <dbReference type="NCBI Taxonomy" id="53620"/>
    <lineage>
        <taxon>Eukaryota</taxon>
        <taxon>Metazoa</taxon>
        <taxon>Spiralia</taxon>
        <taxon>Lophotrochozoa</taxon>
        <taxon>Annelida</taxon>
        <taxon>Polychaeta</taxon>
        <taxon>Sedentaria</taxon>
        <taxon>Canalipalpata</taxon>
        <taxon>Terebellida</taxon>
        <taxon>Terebelliformia</taxon>
        <taxon>Alvinellidae</taxon>
        <taxon>Paralvinella</taxon>
    </lineage>
</organism>
<gene>
    <name evidence="1" type="ORF">LSH36_802g03007</name>
</gene>
<proteinExistence type="predicted"/>
<dbReference type="AlphaFoldDB" id="A0AAD9J1G5"/>
<evidence type="ECO:0000313" key="2">
    <source>
        <dbReference type="Proteomes" id="UP001208570"/>
    </source>
</evidence>
<evidence type="ECO:0008006" key="3">
    <source>
        <dbReference type="Google" id="ProtNLM"/>
    </source>
</evidence>
<sequence>MSAVGDLHAADDGFDNGFVTVLVMLDLSAANDTLDHGILLSRFENVFVISGAALKWITSYLTDRFQWVGTVASAVTNAKVGDVKADMKSLQAQVSKLICATYGNVAESCISMAECRVNMWRYITAKSCTSSVKLCSLPPTNDAFVVNINRCHLQVATWKAALLKSPPTMDPTFMAGNLITKTSSYHEQCQRAHYLHLQIY</sequence>
<accession>A0AAD9J1G5</accession>
<name>A0AAD9J1G5_9ANNE</name>
<protein>
    <recommendedName>
        <fullName evidence="3">Reverse transcriptase domain-containing protein</fullName>
    </recommendedName>
</protein>
<evidence type="ECO:0000313" key="1">
    <source>
        <dbReference type="EMBL" id="KAK2143900.1"/>
    </source>
</evidence>